<dbReference type="AlphaFoldDB" id="A0A8J2NGN2"/>
<proteinExistence type="predicted"/>
<comment type="caution">
    <text evidence="1">The sequence shown here is derived from an EMBL/GenBank/DDBJ whole genome shotgun (WGS) entry which is preliminary data.</text>
</comment>
<name>A0A8J2NGN2_FUSEQ</name>
<sequence length="153" mass="16438">MGVKYLSVLGNHGSGKNALIGNLIYKCGLELSLSKDLESQGGTQYESIVPFFEKSGRTQSFYAPSGTFTVRKTQTPDVAFWVVDASDSSTWASSAAKLSTTLSGGALKPREKLIIVVNKMDSVDWSEQTFQDAASAFSSVKLDTRYGSTSSQS</sequence>
<reference evidence="1" key="1">
    <citation type="submission" date="2021-05" db="EMBL/GenBank/DDBJ databases">
        <authorList>
            <person name="Khan N."/>
        </authorList>
    </citation>
    <scope>NUCLEOTIDE SEQUENCE</scope>
</reference>
<gene>
    <name evidence="1" type="ORF">FEQUK3_LOCUS4788</name>
</gene>
<evidence type="ECO:0000313" key="1">
    <source>
        <dbReference type="EMBL" id="CAG7559070.1"/>
    </source>
</evidence>
<feature type="non-terminal residue" evidence="1">
    <location>
        <position position="1"/>
    </location>
</feature>
<protein>
    <submittedName>
        <fullName evidence="1">Uncharacterized protein</fullName>
    </submittedName>
</protein>
<dbReference type="Proteomes" id="UP000693738">
    <property type="component" value="Unassembled WGS sequence"/>
</dbReference>
<dbReference type="EMBL" id="CAJSTJ010000128">
    <property type="protein sequence ID" value="CAG7559070.1"/>
    <property type="molecule type" value="Genomic_DNA"/>
</dbReference>
<organism evidence="1 2">
    <name type="scientific">Fusarium equiseti</name>
    <name type="common">Fusarium scirpi</name>
    <dbReference type="NCBI Taxonomy" id="61235"/>
    <lineage>
        <taxon>Eukaryota</taxon>
        <taxon>Fungi</taxon>
        <taxon>Dikarya</taxon>
        <taxon>Ascomycota</taxon>
        <taxon>Pezizomycotina</taxon>
        <taxon>Sordariomycetes</taxon>
        <taxon>Hypocreomycetidae</taxon>
        <taxon>Hypocreales</taxon>
        <taxon>Nectriaceae</taxon>
        <taxon>Fusarium</taxon>
        <taxon>Fusarium incarnatum-equiseti species complex</taxon>
    </lineage>
</organism>
<accession>A0A8J2NGN2</accession>
<evidence type="ECO:0000313" key="2">
    <source>
        <dbReference type="Proteomes" id="UP000693738"/>
    </source>
</evidence>